<keyword evidence="1 4" id="KW-0808">Transferase</keyword>
<name>A0AB73T4V4_9FIRM</name>
<protein>
    <submittedName>
        <fullName evidence="4">Transferase family hexapeptide repeat protein</fullName>
    </submittedName>
</protein>
<dbReference type="RefSeq" id="WP_109626149.1">
    <property type="nucleotide sequence ID" value="NZ_CABJAT010000005.1"/>
</dbReference>
<accession>A0AB73T4V4</accession>
<dbReference type="AlphaFoldDB" id="A0AB73T4V4"/>
<sequence length="221" mass="24073">MESCKIANLYNLDETIAKELFRDLEYPWEALPKISSFILELGSRLPEEKYEKRGEDVWVAKSAKVAPTAYINGPAIIDEEAEIRHCAFIRGSAVVGKGAVVGNSTELKNVVLFNKVQVPHYNYVGDSILGYKSHMGAGSITSNVKSDKTLVTVKEGADRIETGLKKFGAMLGDEVEVGCGSVLNPGTVIGPHSNIYPLSMVREVVPAGSIYKKRGEVVEKI</sequence>
<dbReference type="EMBL" id="QGGY01000005">
    <property type="protein sequence ID" value="PWJ76079.1"/>
    <property type="molecule type" value="Genomic_DNA"/>
</dbReference>
<proteinExistence type="predicted"/>
<dbReference type="InterPro" id="IPR011004">
    <property type="entry name" value="Trimer_LpxA-like_sf"/>
</dbReference>
<dbReference type="CDD" id="cd05636">
    <property type="entry name" value="LbH_G1P_TT_C_like"/>
    <property type="match status" value="1"/>
</dbReference>
<evidence type="ECO:0000259" key="3">
    <source>
        <dbReference type="Pfam" id="PF25087"/>
    </source>
</evidence>
<dbReference type="GO" id="GO:0016746">
    <property type="term" value="F:acyltransferase activity"/>
    <property type="evidence" value="ECO:0007669"/>
    <property type="project" value="UniProtKB-KW"/>
</dbReference>
<dbReference type="PANTHER" id="PTHR43584">
    <property type="entry name" value="NUCLEOTIDYL TRANSFERASE"/>
    <property type="match status" value="1"/>
</dbReference>
<feature type="domain" description="Mannose-1-phosphate guanyltransferase C-terminal" evidence="3">
    <location>
        <begin position="71"/>
        <end position="195"/>
    </location>
</feature>
<keyword evidence="5" id="KW-1185">Reference proteome</keyword>
<dbReference type="Proteomes" id="UP000245412">
    <property type="component" value="Unassembled WGS sequence"/>
</dbReference>
<comment type="caution">
    <text evidence="4">The sequence shown here is derived from an EMBL/GenBank/DDBJ whole genome shotgun (WGS) entry which is preliminary data.</text>
</comment>
<gene>
    <name evidence="4" type="ORF">C7383_105113</name>
</gene>
<dbReference type="Gene3D" id="2.160.10.10">
    <property type="entry name" value="Hexapeptide repeat proteins"/>
    <property type="match status" value="1"/>
</dbReference>
<dbReference type="InterPro" id="IPR056729">
    <property type="entry name" value="GMPPB_C"/>
</dbReference>
<dbReference type="Pfam" id="PF25087">
    <property type="entry name" value="GMPPB_C"/>
    <property type="match status" value="1"/>
</dbReference>
<reference evidence="4 5" key="1">
    <citation type="submission" date="2018-05" db="EMBL/GenBank/DDBJ databases">
        <authorList>
            <person name="Goeker M."/>
            <person name="Huntemann M."/>
            <person name="Clum A."/>
            <person name="Pillay M."/>
            <person name="Palaniappan K."/>
            <person name="Varghese N."/>
            <person name="Mikhailova N."/>
            <person name="Stamatis D."/>
            <person name="Reddy T."/>
            <person name="Daum C."/>
            <person name="Shapiro N."/>
            <person name="Ivanova N."/>
            <person name="Kyrpides N."/>
            <person name="Woyke T."/>
        </authorList>
    </citation>
    <scope>NUCLEOTIDE SEQUENCE [LARGE SCALE GENOMIC DNA]</scope>
    <source>
        <strain evidence="4 5">DSM 26524</strain>
    </source>
</reference>
<dbReference type="PANTHER" id="PTHR43584:SF8">
    <property type="entry name" value="N-ACETYLMURAMATE ALPHA-1-PHOSPHATE URIDYLYLTRANSFERASE"/>
    <property type="match status" value="1"/>
</dbReference>
<dbReference type="GO" id="GO:0016779">
    <property type="term" value="F:nucleotidyltransferase activity"/>
    <property type="evidence" value="ECO:0007669"/>
    <property type="project" value="UniProtKB-ARBA"/>
</dbReference>
<evidence type="ECO:0000313" key="5">
    <source>
        <dbReference type="Proteomes" id="UP000245412"/>
    </source>
</evidence>
<evidence type="ECO:0000256" key="2">
    <source>
        <dbReference type="ARBA" id="ARBA00023315"/>
    </source>
</evidence>
<evidence type="ECO:0000313" key="4">
    <source>
        <dbReference type="EMBL" id="PWJ76079.1"/>
    </source>
</evidence>
<organism evidence="4 5">
    <name type="scientific">Murimonas intestini</name>
    <dbReference type="NCBI Taxonomy" id="1337051"/>
    <lineage>
        <taxon>Bacteria</taxon>
        <taxon>Bacillati</taxon>
        <taxon>Bacillota</taxon>
        <taxon>Clostridia</taxon>
        <taxon>Lachnospirales</taxon>
        <taxon>Lachnospiraceae</taxon>
        <taxon>Murimonas</taxon>
    </lineage>
</organism>
<keyword evidence="2" id="KW-0012">Acyltransferase</keyword>
<dbReference type="InterPro" id="IPR050065">
    <property type="entry name" value="GlmU-like"/>
</dbReference>
<evidence type="ECO:0000256" key="1">
    <source>
        <dbReference type="ARBA" id="ARBA00022679"/>
    </source>
</evidence>
<dbReference type="SUPFAM" id="SSF51161">
    <property type="entry name" value="Trimeric LpxA-like enzymes"/>
    <property type="match status" value="1"/>
</dbReference>